<dbReference type="GO" id="GO:0016020">
    <property type="term" value="C:membrane"/>
    <property type="evidence" value="ECO:0007669"/>
    <property type="project" value="UniProtKB-SubCell"/>
</dbReference>
<dbReference type="GO" id="GO:0008381">
    <property type="term" value="F:mechanosensitive monoatomic ion channel activity"/>
    <property type="evidence" value="ECO:0007669"/>
    <property type="project" value="UniProtKB-ARBA"/>
</dbReference>
<evidence type="ECO:0000313" key="7">
    <source>
        <dbReference type="EMBL" id="SMB93135.1"/>
    </source>
</evidence>
<dbReference type="Gene3D" id="1.10.287.1260">
    <property type="match status" value="1"/>
</dbReference>
<dbReference type="STRING" id="645990.SAMN00120144_2898"/>
<evidence type="ECO:0000313" key="8">
    <source>
        <dbReference type="Proteomes" id="UP000192266"/>
    </source>
</evidence>
<organism evidence="7 8">
    <name type="scientific">Hymenobacter roseosalivarius DSM 11622</name>
    <dbReference type="NCBI Taxonomy" id="645990"/>
    <lineage>
        <taxon>Bacteria</taxon>
        <taxon>Pseudomonadati</taxon>
        <taxon>Bacteroidota</taxon>
        <taxon>Cytophagia</taxon>
        <taxon>Cytophagales</taxon>
        <taxon>Hymenobacteraceae</taxon>
        <taxon>Hymenobacter</taxon>
    </lineage>
</organism>
<dbReference type="PANTHER" id="PTHR30566:SF25">
    <property type="entry name" value="INNER MEMBRANE PROTEIN"/>
    <property type="match status" value="1"/>
</dbReference>
<keyword evidence="8" id="KW-1185">Reference proteome</keyword>
<proteinExistence type="predicted"/>
<feature type="transmembrane region" description="Helical" evidence="5">
    <location>
        <begin position="140"/>
        <end position="161"/>
    </location>
</feature>
<dbReference type="RefSeq" id="WP_234997141.1">
    <property type="nucleotide sequence ID" value="NZ_FWWW01000062.1"/>
</dbReference>
<protein>
    <submittedName>
        <fullName evidence="7">MscS Mechanosensitive ion channel</fullName>
    </submittedName>
</protein>
<gene>
    <name evidence="7" type="ORF">SAMN00120144_2898</name>
</gene>
<dbReference type="SUPFAM" id="SSF50182">
    <property type="entry name" value="Sm-like ribonucleoproteins"/>
    <property type="match status" value="1"/>
</dbReference>
<reference evidence="7 8" key="1">
    <citation type="submission" date="2017-04" db="EMBL/GenBank/DDBJ databases">
        <authorList>
            <person name="Afonso C.L."/>
            <person name="Miller P.J."/>
            <person name="Scott M.A."/>
            <person name="Spackman E."/>
            <person name="Goraichik I."/>
            <person name="Dimitrov K.M."/>
            <person name="Suarez D.L."/>
            <person name="Swayne D.E."/>
        </authorList>
    </citation>
    <scope>NUCLEOTIDE SEQUENCE [LARGE SCALE GENOMIC DNA]</scope>
    <source>
        <strain evidence="7 8">DSM 11622</strain>
    </source>
</reference>
<dbReference type="InterPro" id="IPR006685">
    <property type="entry name" value="MscS_channel_2nd"/>
</dbReference>
<evidence type="ECO:0000256" key="5">
    <source>
        <dbReference type="SAM" id="Phobius"/>
    </source>
</evidence>
<dbReference type="PANTHER" id="PTHR30566">
    <property type="entry name" value="YNAI-RELATED MECHANOSENSITIVE ION CHANNEL"/>
    <property type="match status" value="1"/>
</dbReference>
<keyword evidence="3 5" id="KW-1133">Transmembrane helix</keyword>
<evidence type="ECO:0000256" key="1">
    <source>
        <dbReference type="ARBA" id="ARBA00004370"/>
    </source>
</evidence>
<dbReference type="InterPro" id="IPR023408">
    <property type="entry name" value="MscS_beta-dom_sf"/>
</dbReference>
<feature type="transmembrane region" description="Helical" evidence="5">
    <location>
        <begin position="167"/>
        <end position="186"/>
    </location>
</feature>
<dbReference type="Gene3D" id="2.30.30.60">
    <property type="match status" value="1"/>
</dbReference>
<dbReference type="EMBL" id="FWWW01000062">
    <property type="protein sequence ID" value="SMB93135.1"/>
    <property type="molecule type" value="Genomic_DNA"/>
</dbReference>
<dbReference type="AlphaFoldDB" id="A0A1W1VIC2"/>
<evidence type="ECO:0000256" key="2">
    <source>
        <dbReference type="ARBA" id="ARBA00022692"/>
    </source>
</evidence>
<evidence type="ECO:0000256" key="3">
    <source>
        <dbReference type="ARBA" id="ARBA00022989"/>
    </source>
</evidence>
<dbReference type="Proteomes" id="UP000192266">
    <property type="component" value="Unassembled WGS sequence"/>
</dbReference>
<dbReference type="Pfam" id="PF00924">
    <property type="entry name" value="MS_channel_2nd"/>
    <property type="match status" value="1"/>
</dbReference>
<evidence type="ECO:0000259" key="6">
    <source>
        <dbReference type="Pfam" id="PF00924"/>
    </source>
</evidence>
<evidence type="ECO:0000256" key="4">
    <source>
        <dbReference type="ARBA" id="ARBA00023136"/>
    </source>
</evidence>
<comment type="subcellular location">
    <subcellularLocation>
        <location evidence="1">Membrane</location>
    </subcellularLocation>
</comment>
<accession>A0A1W1VIC2</accession>
<sequence length="370" mass="41956">MKDMSWEISFQWREILTTLGILAGGLAGGLVLKYIFFGTLRRYAKRPGSPLLIQSIVKHLSRPSAFFFPVLVLSFMLPLVPLTARPFEVLRRVVETGLITTFAWGLVKTVNVVEDLVLQHYHLNEENNFRVRKLFTQLQFVRKLVVSLIVFVAVALVLMSFATVRKIGTGLLTSAGIASVIVGFAAQRSISNLLAGFQLAFTQPIRLDDVLVVEGEWGKVEEITFTYVVMRIWDERRLVLPLNYFIEKPFQNWTRTTSQLTGTVFIYTDYSIPVEAVRAELKNIVENHPLWDKRVCVLQVTDSKERTMELRALVSAGDAGRVFDLRCYVREKMVAFIQQNYPGSLPKTRSVVDTDERRLSAASGVSDETM</sequence>
<keyword evidence="2 5" id="KW-0812">Transmembrane</keyword>
<dbReference type="InterPro" id="IPR010920">
    <property type="entry name" value="LSM_dom_sf"/>
</dbReference>
<feature type="transmembrane region" description="Helical" evidence="5">
    <location>
        <begin position="12"/>
        <end position="36"/>
    </location>
</feature>
<keyword evidence="4 5" id="KW-0472">Membrane</keyword>
<name>A0A1W1VIC2_9BACT</name>
<feature type="domain" description="Mechanosensitive ion channel MscS" evidence="6">
    <location>
        <begin position="189"/>
        <end position="255"/>
    </location>
</feature>